<dbReference type="Pfam" id="PF24470">
    <property type="entry name" value="Thiored_Isochorism"/>
    <property type="match status" value="1"/>
</dbReference>
<dbReference type="EMBL" id="NJEU01000196">
    <property type="protein sequence ID" value="PHH79132.1"/>
    <property type="molecule type" value="Genomic_DNA"/>
</dbReference>
<evidence type="ECO:0000313" key="2">
    <source>
        <dbReference type="EMBL" id="PHH79132.1"/>
    </source>
</evidence>
<evidence type="ECO:0000259" key="1">
    <source>
        <dbReference type="Pfam" id="PF24470"/>
    </source>
</evidence>
<name>A0A2C5ZHC4_9HYPO</name>
<keyword evidence="3" id="KW-1185">Reference proteome</keyword>
<comment type="caution">
    <text evidence="2">The sequence shown here is derived from an EMBL/GenBank/DDBJ whole genome shotgun (WGS) entry which is preliminary data.</text>
</comment>
<reference evidence="2 3" key="1">
    <citation type="submission" date="2017-06" db="EMBL/GenBank/DDBJ databases">
        <title>Ant-infecting Ophiocordyceps genomes reveal a high diversity of potential behavioral manipulation genes and a possible major role for enterotoxins.</title>
        <authorList>
            <person name="De Bekker C."/>
            <person name="Evans H.C."/>
            <person name="Brachmann A."/>
            <person name="Hughes D.P."/>
        </authorList>
    </citation>
    <scope>NUCLEOTIDE SEQUENCE [LARGE SCALE GENOMIC DNA]</scope>
    <source>
        <strain evidence="2 3">1348a</strain>
    </source>
</reference>
<dbReference type="InterPro" id="IPR057088">
    <property type="entry name" value="GLRG_09195_Thiored"/>
</dbReference>
<organism evidence="2 3">
    <name type="scientific">Ophiocordyceps australis</name>
    <dbReference type="NCBI Taxonomy" id="1399860"/>
    <lineage>
        <taxon>Eukaryota</taxon>
        <taxon>Fungi</taxon>
        <taxon>Dikarya</taxon>
        <taxon>Ascomycota</taxon>
        <taxon>Pezizomycotina</taxon>
        <taxon>Sordariomycetes</taxon>
        <taxon>Hypocreomycetidae</taxon>
        <taxon>Hypocreales</taxon>
        <taxon>Ophiocordycipitaceae</taxon>
        <taxon>Ophiocordyceps</taxon>
    </lineage>
</organism>
<gene>
    <name evidence="2" type="ORF">CDD82_2571</name>
</gene>
<proteinExistence type="predicted"/>
<evidence type="ECO:0000313" key="3">
    <source>
        <dbReference type="Proteomes" id="UP000224854"/>
    </source>
</evidence>
<sequence>MLAELGVRYARGSLAPNGLAPSDAVAAALPQHQLAMRYVDNDAARSVVHGEEAILLYLDARHARTASPPVLAQRFTLLQHAFDMARVLRLQTPLPNDDDTRVESP</sequence>
<dbReference type="AlphaFoldDB" id="A0A2C5ZHC4"/>
<dbReference type="Proteomes" id="UP000224854">
    <property type="component" value="Unassembled WGS sequence"/>
</dbReference>
<accession>A0A2C5ZHC4</accession>
<feature type="domain" description="GLRG-09195 thioredoxin-like" evidence="1">
    <location>
        <begin position="1"/>
        <end position="64"/>
    </location>
</feature>
<protein>
    <recommendedName>
        <fullName evidence="1">GLRG-09195 thioredoxin-like domain-containing protein</fullName>
    </recommendedName>
</protein>